<dbReference type="Proteomes" id="UP000216188">
    <property type="component" value="Unassembled WGS sequence"/>
</dbReference>
<evidence type="ECO:0000313" key="1">
    <source>
        <dbReference type="EMBL" id="NNV21855.1"/>
    </source>
</evidence>
<protein>
    <recommendedName>
        <fullName evidence="5">DUF1127 domain-containing protein</fullName>
    </recommendedName>
</protein>
<dbReference type="EMBL" id="PKQI01000002">
    <property type="protein sequence ID" value="NNV21855.1"/>
    <property type="molecule type" value="Genomic_DNA"/>
</dbReference>
<evidence type="ECO:0000313" key="2">
    <source>
        <dbReference type="EMBL" id="OYR28830.1"/>
    </source>
</evidence>
<dbReference type="KEGG" id="ops:A8A54_08860"/>
<proteinExistence type="predicted"/>
<dbReference type="EMBL" id="NNRM01000012">
    <property type="protein sequence ID" value="OYR28830.1"/>
    <property type="molecule type" value="Genomic_DNA"/>
</dbReference>
<keyword evidence="3" id="KW-1185">Reference proteome</keyword>
<dbReference type="OrthoDB" id="8116829at2"/>
<dbReference type="STRING" id="419475.A8A54_08860"/>
<organism evidence="1 4">
    <name type="scientific">Brucella pseudogrignonensis</name>
    <dbReference type="NCBI Taxonomy" id="419475"/>
    <lineage>
        <taxon>Bacteria</taxon>
        <taxon>Pseudomonadati</taxon>
        <taxon>Pseudomonadota</taxon>
        <taxon>Alphaproteobacteria</taxon>
        <taxon>Hyphomicrobiales</taxon>
        <taxon>Brucellaceae</taxon>
        <taxon>Brucella/Ochrobactrum group</taxon>
        <taxon>Brucella</taxon>
    </lineage>
</organism>
<evidence type="ECO:0000313" key="3">
    <source>
        <dbReference type="Proteomes" id="UP000216188"/>
    </source>
</evidence>
<reference evidence="1 4" key="2">
    <citation type="submission" date="2018-11" db="EMBL/GenBank/DDBJ databases">
        <title>Genome sequencing and analysis.</title>
        <authorList>
            <person name="Huang Y.-T."/>
        </authorList>
    </citation>
    <scope>NUCLEOTIDE SEQUENCE [LARGE SCALE GENOMIC DNA]</scope>
    <source>
        <strain evidence="1 4">SHIN</strain>
    </source>
</reference>
<sequence>MALAIAPLLAILKEYKRRQDERRRFVRTQRAFDNLPSDLRKDMGWPDRYLEQRRNAADERK</sequence>
<reference evidence="2 3" key="1">
    <citation type="submission" date="2017-07" db="EMBL/GenBank/DDBJ databases">
        <title>Phylogenetic study on the rhizospheric bacterium Ochrobactrum sp. A44.</title>
        <authorList>
            <person name="Krzyzanowska D.M."/>
            <person name="Ossowicki A."/>
            <person name="Rajewska M."/>
            <person name="Maciag T."/>
            <person name="Kaczynski Z."/>
            <person name="Czerwicka M."/>
            <person name="Jafra S."/>
        </authorList>
    </citation>
    <scope>NUCLEOTIDE SEQUENCE [LARGE SCALE GENOMIC DNA]</scope>
    <source>
        <strain evidence="2 3">CCUG 30717</strain>
    </source>
</reference>
<evidence type="ECO:0008006" key="5">
    <source>
        <dbReference type="Google" id="ProtNLM"/>
    </source>
</evidence>
<accession>A0A1A9FL60</accession>
<gene>
    <name evidence="2" type="ORF">CEV34_0973</name>
    <name evidence="1" type="ORF">EHE22_15645</name>
</gene>
<dbReference type="AlphaFoldDB" id="A0A1A9FL60"/>
<name>A0A1A9FL60_9HYPH</name>
<dbReference type="Proteomes" id="UP000526233">
    <property type="component" value="Unassembled WGS sequence"/>
</dbReference>
<dbReference type="RefSeq" id="WP_007876675.1">
    <property type="nucleotide sequence ID" value="NZ_CAXURC020000001.1"/>
</dbReference>
<evidence type="ECO:0000313" key="4">
    <source>
        <dbReference type="Proteomes" id="UP000526233"/>
    </source>
</evidence>
<comment type="caution">
    <text evidence="1">The sequence shown here is derived from an EMBL/GenBank/DDBJ whole genome shotgun (WGS) entry which is preliminary data.</text>
</comment>